<evidence type="ECO:0000313" key="1">
    <source>
        <dbReference type="EMBL" id="KAA6317851.1"/>
    </source>
</evidence>
<proteinExistence type="predicted"/>
<name>A0A5J4QAV2_9ZZZZ</name>
<gene>
    <name evidence="1" type="ORF">EZS27_032061</name>
</gene>
<organism evidence="1">
    <name type="scientific">termite gut metagenome</name>
    <dbReference type="NCBI Taxonomy" id="433724"/>
    <lineage>
        <taxon>unclassified sequences</taxon>
        <taxon>metagenomes</taxon>
        <taxon>organismal metagenomes</taxon>
    </lineage>
</organism>
<comment type="caution">
    <text evidence="1">The sequence shown here is derived from an EMBL/GenBank/DDBJ whole genome shotgun (WGS) entry which is preliminary data.</text>
</comment>
<reference evidence="1" key="1">
    <citation type="submission" date="2019-03" db="EMBL/GenBank/DDBJ databases">
        <title>Single cell metagenomics reveals metabolic interactions within the superorganism composed of flagellate Streblomastix strix and complex community of Bacteroidetes bacteria on its surface.</title>
        <authorList>
            <person name="Treitli S.C."/>
            <person name="Kolisko M."/>
            <person name="Husnik F."/>
            <person name="Keeling P."/>
            <person name="Hampl V."/>
        </authorList>
    </citation>
    <scope>NUCLEOTIDE SEQUENCE</scope>
    <source>
        <strain evidence="1">STM</strain>
    </source>
</reference>
<protein>
    <submittedName>
        <fullName evidence="1">Uncharacterized protein</fullName>
    </submittedName>
</protein>
<accession>A0A5J4QAV2</accession>
<sequence>MDNNKLYPTDSSIILYQDDTGATNINVRFDEIFIK</sequence>
<dbReference type="AlphaFoldDB" id="A0A5J4QAV2"/>
<dbReference type="EMBL" id="SNRY01004385">
    <property type="protein sequence ID" value="KAA6317851.1"/>
    <property type="molecule type" value="Genomic_DNA"/>
</dbReference>